<feature type="region of interest" description="Disordered" evidence="2">
    <location>
        <begin position="254"/>
        <end position="292"/>
    </location>
</feature>
<evidence type="ECO:0000256" key="1">
    <source>
        <dbReference type="SAM" id="Coils"/>
    </source>
</evidence>
<proteinExistence type="predicted"/>
<reference evidence="4" key="1">
    <citation type="submission" date="2022-11" db="UniProtKB">
        <authorList>
            <consortium name="WormBaseParasite"/>
        </authorList>
    </citation>
    <scope>IDENTIFICATION</scope>
</reference>
<dbReference type="WBParaSite" id="Minc3s00118g05111">
    <property type="protein sequence ID" value="Minc3s00118g05111"/>
    <property type="gene ID" value="Minc3s00118g05111"/>
</dbReference>
<organism evidence="3 4">
    <name type="scientific">Meloidogyne incognita</name>
    <name type="common">Southern root-knot nematode worm</name>
    <name type="synonym">Oxyuris incognita</name>
    <dbReference type="NCBI Taxonomy" id="6306"/>
    <lineage>
        <taxon>Eukaryota</taxon>
        <taxon>Metazoa</taxon>
        <taxon>Ecdysozoa</taxon>
        <taxon>Nematoda</taxon>
        <taxon>Chromadorea</taxon>
        <taxon>Rhabditida</taxon>
        <taxon>Tylenchina</taxon>
        <taxon>Tylenchomorpha</taxon>
        <taxon>Tylenchoidea</taxon>
        <taxon>Meloidogynidae</taxon>
        <taxon>Meloidogyninae</taxon>
        <taxon>Meloidogyne</taxon>
        <taxon>Meloidogyne incognita group</taxon>
    </lineage>
</organism>
<sequence length="408" mass="47255">MHSSYSETVGQIMPEGIERQLRSQLRALRFEHPQEYARLQQLEVGKFLASKSLHNWLSEWELSRWDGERKNNNELLCFNLNNNRNNLWQRRQQRNFKSDVAVQCGVIEEEPENNVVNNNNNEEYYYNNNINIVNNQNINNFNNNNSVFNNYRLPTLQQKHCWNSFPSQMDASTNTATTTEETITTTGTGGTMKVYRRASYLEEYAMNRVRQIEEERLANEKIFNDKNKKIKCCGIKCWKKLGCFCCCLGCSRKKKKSTRNNSNPTTATSTISCNNTNSIPSKNQNSSKTSTCSMQNIEQLSTSLNGRKRNLRNKLEKYEGTINNSNKPVVVKFTLSRSGGGCYRNEGMRSFDRDETNNFEGMNNSLQYCKNNGWGRGAITTTQSPLNYDNVTEEMLWTSMPGKRSDWW</sequence>
<evidence type="ECO:0000313" key="4">
    <source>
        <dbReference type="WBParaSite" id="Minc3s00118g05111"/>
    </source>
</evidence>
<protein>
    <submittedName>
        <fullName evidence="4">Uncharacterized protein</fullName>
    </submittedName>
</protein>
<dbReference type="Proteomes" id="UP000887563">
    <property type="component" value="Unplaced"/>
</dbReference>
<feature type="coiled-coil region" evidence="1">
    <location>
        <begin position="294"/>
        <end position="321"/>
    </location>
</feature>
<evidence type="ECO:0000313" key="3">
    <source>
        <dbReference type="Proteomes" id="UP000887563"/>
    </source>
</evidence>
<name>A0A914KU97_MELIC</name>
<keyword evidence="1" id="KW-0175">Coiled coil</keyword>
<feature type="compositionally biased region" description="Polar residues" evidence="2">
    <location>
        <begin position="267"/>
        <end position="292"/>
    </location>
</feature>
<dbReference type="AlphaFoldDB" id="A0A914KU97"/>
<accession>A0A914KU97</accession>
<evidence type="ECO:0000256" key="2">
    <source>
        <dbReference type="SAM" id="MobiDB-lite"/>
    </source>
</evidence>
<keyword evidence="3" id="KW-1185">Reference proteome</keyword>